<dbReference type="KEGG" id="bcr:BCAH187_A4594"/>
<dbReference type="Proteomes" id="UP000002214">
    <property type="component" value="Chromosome"/>
</dbReference>
<evidence type="ECO:0000313" key="2">
    <source>
        <dbReference type="EMBL" id="ACJ78315.1"/>
    </source>
</evidence>
<evidence type="ECO:0000256" key="1">
    <source>
        <dbReference type="SAM" id="Phobius"/>
    </source>
</evidence>
<reference evidence="2 3" key="1">
    <citation type="submission" date="2008-10" db="EMBL/GenBank/DDBJ databases">
        <title>Genome sequence of Bacillus cereus AH187.</title>
        <authorList>
            <person name="Dodson R.J."/>
            <person name="Durkin A.S."/>
            <person name="Rosovitz M.J."/>
            <person name="Rasko D.A."/>
            <person name="Kolsto A.B."/>
            <person name="Okstad O.A."/>
            <person name="Ravel J."/>
            <person name="Sutton G."/>
        </authorList>
    </citation>
    <scope>NUCLEOTIDE SEQUENCE [LARGE SCALE GENOMIC DNA]</scope>
    <source>
        <strain evidence="2 3">AH187</strain>
    </source>
</reference>
<protein>
    <submittedName>
        <fullName evidence="2">Uncharacterized protein</fullName>
    </submittedName>
</protein>
<dbReference type="HOGENOM" id="CLU_3284371_0_0_9"/>
<gene>
    <name evidence="2" type="ordered locus">BCAH187_A4594</name>
</gene>
<keyword evidence="1" id="KW-1133">Transmembrane helix</keyword>
<proteinExistence type="predicted"/>
<evidence type="ECO:0000313" key="3">
    <source>
        <dbReference type="Proteomes" id="UP000002214"/>
    </source>
</evidence>
<feature type="transmembrane region" description="Helical" evidence="1">
    <location>
        <begin position="20"/>
        <end position="39"/>
    </location>
</feature>
<sequence length="40" mass="4801">MDYHRNIKASGNLINAERVVYITGMFLFFYMMINSYIHLL</sequence>
<dbReference type="EMBL" id="CP001177">
    <property type="protein sequence ID" value="ACJ78315.1"/>
    <property type="molecule type" value="Genomic_DNA"/>
</dbReference>
<organism evidence="2 3">
    <name type="scientific">Bacillus cereus (strain AH187)</name>
    <dbReference type="NCBI Taxonomy" id="405534"/>
    <lineage>
        <taxon>Bacteria</taxon>
        <taxon>Bacillati</taxon>
        <taxon>Bacillota</taxon>
        <taxon>Bacilli</taxon>
        <taxon>Bacillales</taxon>
        <taxon>Bacillaceae</taxon>
        <taxon>Bacillus</taxon>
        <taxon>Bacillus cereus group</taxon>
    </lineage>
</organism>
<accession>B7HQL8</accession>
<name>B7HQL8_BACC7</name>
<keyword evidence="1" id="KW-0812">Transmembrane</keyword>
<dbReference type="AlphaFoldDB" id="B7HQL8"/>
<keyword evidence="1" id="KW-0472">Membrane</keyword>